<reference evidence="1 2" key="1">
    <citation type="journal article" date="2014" name="BMC Genomics">
        <title>Adaptive genomic structural variation in the grape powdery mildew pathogen, Erysiphe necator.</title>
        <authorList>
            <person name="Jones L."/>
            <person name="Riaz S."/>
            <person name="Morales-Cruz A."/>
            <person name="Amrine K.C."/>
            <person name="McGuire B."/>
            <person name="Gubler W.D."/>
            <person name="Walker M.A."/>
            <person name="Cantu D."/>
        </authorList>
    </citation>
    <scope>NUCLEOTIDE SEQUENCE [LARGE SCALE GENOMIC DNA]</scope>
    <source>
        <strain evidence="2">c</strain>
    </source>
</reference>
<evidence type="ECO:0000313" key="1">
    <source>
        <dbReference type="EMBL" id="KHJ30344.1"/>
    </source>
</evidence>
<accession>A0A0B1P0L1</accession>
<evidence type="ECO:0000313" key="2">
    <source>
        <dbReference type="Proteomes" id="UP000030854"/>
    </source>
</evidence>
<gene>
    <name evidence="1" type="ORF">EV44_g2273</name>
</gene>
<organism evidence="1 2">
    <name type="scientific">Uncinula necator</name>
    <name type="common">Grape powdery mildew</name>
    <dbReference type="NCBI Taxonomy" id="52586"/>
    <lineage>
        <taxon>Eukaryota</taxon>
        <taxon>Fungi</taxon>
        <taxon>Dikarya</taxon>
        <taxon>Ascomycota</taxon>
        <taxon>Pezizomycotina</taxon>
        <taxon>Leotiomycetes</taxon>
        <taxon>Erysiphales</taxon>
        <taxon>Erysiphaceae</taxon>
        <taxon>Erysiphe</taxon>
    </lineage>
</organism>
<dbReference type="AlphaFoldDB" id="A0A0B1P0L1"/>
<dbReference type="HOGENOM" id="CLU_2672943_0_0_1"/>
<dbReference type="EMBL" id="JNVN01004438">
    <property type="protein sequence ID" value="KHJ30344.1"/>
    <property type="molecule type" value="Genomic_DNA"/>
</dbReference>
<comment type="caution">
    <text evidence="1">The sequence shown here is derived from an EMBL/GenBank/DDBJ whole genome shotgun (WGS) entry which is preliminary data.</text>
</comment>
<name>A0A0B1P0L1_UNCNE</name>
<proteinExistence type="predicted"/>
<sequence>MELSSTSDATNGYQCAHEFFSDEMLQDALQIAQETKGNNLVYPALYRGNLFPGNDGYKIWPLMKNGKLYRSGLSI</sequence>
<dbReference type="Proteomes" id="UP000030854">
    <property type="component" value="Unassembled WGS sequence"/>
</dbReference>
<keyword evidence="2" id="KW-1185">Reference proteome</keyword>
<protein>
    <submittedName>
        <fullName evidence="1">Uncharacterized protein</fullName>
    </submittedName>
</protein>